<sequence length="371" mass="41114">MAKKKKAMSKAPKPVAVEDLFDDEPEVPIPDAFDDGPKVSPYTSPTCSVCFQDGKPFMVPRDILCVSDKLKGTSNGFNKFFIKDVPAEAGHVLLHYLHTRTWQTLCKRSSTQFETSVYVYAAAHTYDLAGLAELAKENIPRYANELSALDIIVLAGKPCERLPDDDPWFLAFINKQIEQLFADPASLDQSVFLECLNGAAKYSRILAKSVVSICCQKSASAESAEAQAVPPNPFLDATSKLETDTAFEAMHSRSRVTPCGVTIPWVPPEEQEVEAEREKMPRSLLEMYEKRKRFRWSCIAAAMHEADGGRPALDRSSTATHVGNSKWEHCSKCSMNVDDSSTRCGSSAATTSSSVSESWRWPYSGRSQRYT</sequence>
<comment type="caution">
    <text evidence="1">The sequence shown here is derived from an EMBL/GenBank/DDBJ whole genome shotgun (WGS) entry which is preliminary data.</text>
</comment>
<evidence type="ECO:0008006" key="3">
    <source>
        <dbReference type="Google" id="ProtNLM"/>
    </source>
</evidence>
<dbReference type="Proteomes" id="UP001230504">
    <property type="component" value="Unassembled WGS sequence"/>
</dbReference>
<organism evidence="1 2">
    <name type="scientific">Colletotrichum navitas</name>
    <dbReference type="NCBI Taxonomy" id="681940"/>
    <lineage>
        <taxon>Eukaryota</taxon>
        <taxon>Fungi</taxon>
        <taxon>Dikarya</taxon>
        <taxon>Ascomycota</taxon>
        <taxon>Pezizomycotina</taxon>
        <taxon>Sordariomycetes</taxon>
        <taxon>Hypocreomycetidae</taxon>
        <taxon>Glomerellales</taxon>
        <taxon>Glomerellaceae</taxon>
        <taxon>Colletotrichum</taxon>
        <taxon>Colletotrichum graminicola species complex</taxon>
    </lineage>
</organism>
<dbReference type="RefSeq" id="XP_060411743.1">
    <property type="nucleotide sequence ID" value="XM_060555211.1"/>
</dbReference>
<dbReference type="PANTHER" id="PTHR37538">
    <property type="entry name" value="BTB DOMAIN-CONTAINING PROTEIN"/>
    <property type="match status" value="1"/>
</dbReference>
<dbReference type="EMBL" id="JAHLJV010000052">
    <property type="protein sequence ID" value="KAK1580726.1"/>
    <property type="molecule type" value="Genomic_DNA"/>
</dbReference>
<evidence type="ECO:0000313" key="1">
    <source>
        <dbReference type="EMBL" id="KAK1580726.1"/>
    </source>
</evidence>
<accession>A0AAD8PTZ2</accession>
<proteinExistence type="predicted"/>
<evidence type="ECO:0000313" key="2">
    <source>
        <dbReference type="Proteomes" id="UP001230504"/>
    </source>
</evidence>
<dbReference type="GeneID" id="85439451"/>
<gene>
    <name evidence="1" type="ORF">LY79DRAFT_520193</name>
</gene>
<reference evidence="1" key="1">
    <citation type="submission" date="2021-06" db="EMBL/GenBank/DDBJ databases">
        <title>Comparative genomics, transcriptomics and evolutionary studies reveal genomic signatures of adaptation to plant cell wall in hemibiotrophic fungi.</title>
        <authorList>
            <consortium name="DOE Joint Genome Institute"/>
            <person name="Baroncelli R."/>
            <person name="Diaz J.F."/>
            <person name="Benocci T."/>
            <person name="Peng M."/>
            <person name="Battaglia E."/>
            <person name="Haridas S."/>
            <person name="Andreopoulos W."/>
            <person name="Labutti K."/>
            <person name="Pangilinan J."/>
            <person name="Floch G.L."/>
            <person name="Makela M.R."/>
            <person name="Henrissat B."/>
            <person name="Grigoriev I.V."/>
            <person name="Crouch J.A."/>
            <person name="De Vries R.P."/>
            <person name="Sukno S.A."/>
            <person name="Thon M.R."/>
        </authorList>
    </citation>
    <scope>NUCLEOTIDE SEQUENCE</scope>
    <source>
        <strain evidence="1">CBS 125086</strain>
    </source>
</reference>
<name>A0AAD8PTZ2_9PEZI</name>
<dbReference type="AlphaFoldDB" id="A0AAD8PTZ2"/>
<protein>
    <recommendedName>
        <fullName evidence="3">BTB domain-containing protein</fullName>
    </recommendedName>
</protein>
<keyword evidence="2" id="KW-1185">Reference proteome</keyword>
<dbReference type="PANTHER" id="PTHR37538:SF1">
    <property type="entry name" value="BTB DOMAIN-CONTAINING PROTEIN"/>
    <property type="match status" value="1"/>
</dbReference>